<organism evidence="2 3">
    <name type="scientific">Engystomops pustulosus</name>
    <name type="common">Tungara frog</name>
    <name type="synonym">Physalaemus pustulosus</name>
    <dbReference type="NCBI Taxonomy" id="76066"/>
    <lineage>
        <taxon>Eukaryota</taxon>
        <taxon>Metazoa</taxon>
        <taxon>Chordata</taxon>
        <taxon>Craniata</taxon>
        <taxon>Vertebrata</taxon>
        <taxon>Euteleostomi</taxon>
        <taxon>Amphibia</taxon>
        <taxon>Batrachia</taxon>
        <taxon>Anura</taxon>
        <taxon>Neobatrachia</taxon>
        <taxon>Hyloidea</taxon>
        <taxon>Leptodactylidae</taxon>
        <taxon>Leiuperinae</taxon>
        <taxon>Engystomops</taxon>
    </lineage>
</organism>
<evidence type="ECO:0000313" key="2">
    <source>
        <dbReference type="EMBL" id="KAG8569954.1"/>
    </source>
</evidence>
<gene>
    <name evidence="2" type="ORF">GDO81_014612</name>
</gene>
<proteinExistence type="predicted"/>
<evidence type="ECO:0000313" key="3">
    <source>
        <dbReference type="Proteomes" id="UP000824782"/>
    </source>
</evidence>
<protein>
    <submittedName>
        <fullName evidence="2">Uncharacterized protein</fullName>
    </submittedName>
</protein>
<dbReference type="EMBL" id="WNYA01000006">
    <property type="protein sequence ID" value="KAG8569954.1"/>
    <property type="molecule type" value="Genomic_DNA"/>
</dbReference>
<evidence type="ECO:0000256" key="1">
    <source>
        <dbReference type="SAM" id="SignalP"/>
    </source>
</evidence>
<accession>A0AAV7BBS7</accession>
<dbReference type="AlphaFoldDB" id="A0AAV7BBS7"/>
<feature type="chain" id="PRO_5043854563" evidence="1">
    <location>
        <begin position="24"/>
        <end position="89"/>
    </location>
</feature>
<name>A0AAV7BBS7_ENGPU</name>
<keyword evidence="3" id="KW-1185">Reference proteome</keyword>
<comment type="caution">
    <text evidence="2">The sequence shown here is derived from an EMBL/GenBank/DDBJ whole genome shotgun (WGS) entry which is preliminary data.</text>
</comment>
<keyword evidence="1" id="KW-0732">Signal</keyword>
<dbReference type="Proteomes" id="UP000824782">
    <property type="component" value="Unassembled WGS sequence"/>
</dbReference>
<sequence>MATMKMRLILFSVISLLISESLAVVIPGVGTVVCSPEQITETCLKCKTYCPYDPNCLFTCLTGCKCNVTHLAADNTECLPYFVCDKAGN</sequence>
<reference evidence="2" key="1">
    <citation type="thesis" date="2020" institute="ProQuest LLC" country="789 East Eisenhower Parkway, Ann Arbor, MI, USA">
        <title>Comparative Genomics and Chromosome Evolution.</title>
        <authorList>
            <person name="Mudd A.B."/>
        </authorList>
    </citation>
    <scope>NUCLEOTIDE SEQUENCE</scope>
    <source>
        <strain evidence="2">237g6f4</strain>
        <tissue evidence="2">Blood</tissue>
    </source>
</reference>
<feature type="signal peptide" evidence="1">
    <location>
        <begin position="1"/>
        <end position="23"/>
    </location>
</feature>